<feature type="signal peptide" evidence="2">
    <location>
        <begin position="1"/>
        <end position="22"/>
    </location>
</feature>
<dbReference type="AlphaFoldDB" id="A0A1Y1ZHR1"/>
<evidence type="ECO:0000256" key="1">
    <source>
        <dbReference type="SAM" id="MobiDB-lite"/>
    </source>
</evidence>
<name>A0A1Y1ZHR1_9PLEO</name>
<dbReference type="Proteomes" id="UP000193144">
    <property type="component" value="Unassembled WGS sequence"/>
</dbReference>
<keyword evidence="4" id="KW-1185">Reference proteome</keyword>
<feature type="chain" id="PRO_5012621171" description="Apple domain-containing protein" evidence="2">
    <location>
        <begin position="23"/>
        <end position="201"/>
    </location>
</feature>
<gene>
    <name evidence="3" type="ORF">BCR34DRAFT_567926</name>
</gene>
<comment type="caution">
    <text evidence="3">The sequence shown here is derived from an EMBL/GenBank/DDBJ whole genome shotgun (WGS) entry which is preliminary data.</text>
</comment>
<evidence type="ECO:0000313" key="4">
    <source>
        <dbReference type="Proteomes" id="UP000193144"/>
    </source>
</evidence>
<evidence type="ECO:0008006" key="5">
    <source>
        <dbReference type="Google" id="ProtNLM"/>
    </source>
</evidence>
<feature type="region of interest" description="Disordered" evidence="1">
    <location>
        <begin position="45"/>
        <end position="81"/>
    </location>
</feature>
<reference evidence="3 4" key="1">
    <citation type="submission" date="2016-07" db="EMBL/GenBank/DDBJ databases">
        <title>Pervasive Adenine N6-methylation of Active Genes in Fungi.</title>
        <authorList>
            <consortium name="DOE Joint Genome Institute"/>
            <person name="Mondo S.J."/>
            <person name="Dannebaum R.O."/>
            <person name="Kuo R.C."/>
            <person name="Labutti K."/>
            <person name="Haridas S."/>
            <person name="Kuo A."/>
            <person name="Salamov A."/>
            <person name="Ahrendt S.R."/>
            <person name="Lipzen A."/>
            <person name="Sullivan W."/>
            <person name="Andreopoulos W.B."/>
            <person name="Clum A."/>
            <person name="Lindquist E."/>
            <person name="Daum C."/>
            <person name="Ramamoorthy G.K."/>
            <person name="Gryganskyi A."/>
            <person name="Culley D."/>
            <person name="Magnuson J.K."/>
            <person name="James T.Y."/>
            <person name="O'Malley M.A."/>
            <person name="Stajich J.E."/>
            <person name="Spatafora J.W."/>
            <person name="Visel A."/>
            <person name="Grigoriev I.V."/>
        </authorList>
    </citation>
    <scope>NUCLEOTIDE SEQUENCE [LARGE SCALE GENOMIC DNA]</scope>
    <source>
        <strain evidence="3 4">CBS 115471</strain>
    </source>
</reference>
<dbReference type="EMBL" id="MCFA01000082">
    <property type="protein sequence ID" value="ORY09782.1"/>
    <property type="molecule type" value="Genomic_DNA"/>
</dbReference>
<sequence length="201" mass="21442">MGWPILSLFGLLIAVLAGLVGGFVGKAIEDNRLLGHSNGAAAGQSQEQACRTNSSSTPTSTSPTAASGTPTASTLIIPTTGCDPPTRQYSFKSFSEQLDMPYTTFCNTDWLSDDLFFAISVGSPSDCIESCAFFNSQATGRRCIGGGFIPEWANQSTAMRDMKMPFNCYMRSNDSTIGRNDRNIEVVSLCLEESCKGVIGT</sequence>
<evidence type="ECO:0000256" key="2">
    <source>
        <dbReference type="SAM" id="SignalP"/>
    </source>
</evidence>
<protein>
    <recommendedName>
        <fullName evidence="5">Apple domain-containing protein</fullName>
    </recommendedName>
</protein>
<proteinExistence type="predicted"/>
<evidence type="ECO:0000313" key="3">
    <source>
        <dbReference type="EMBL" id="ORY09782.1"/>
    </source>
</evidence>
<dbReference type="OrthoDB" id="5358884at2759"/>
<keyword evidence="2" id="KW-0732">Signal</keyword>
<feature type="compositionally biased region" description="Low complexity" evidence="1">
    <location>
        <begin position="54"/>
        <end position="74"/>
    </location>
</feature>
<accession>A0A1Y1ZHR1</accession>
<organism evidence="3 4">
    <name type="scientific">Clohesyomyces aquaticus</name>
    <dbReference type="NCBI Taxonomy" id="1231657"/>
    <lineage>
        <taxon>Eukaryota</taxon>
        <taxon>Fungi</taxon>
        <taxon>Dikarya</taxon>
        <taxon>Ascomycota</taxon>
        <taxon>Pezizomycotina</taxon>
        <taxon>Dothideomycetes</taxon>
        <taxon>Pleosporomycetidae</taxon>
        <taxon>Pleosporales</taxon>
        <taxon>Lindgomycetaceae</taxon>
        <taxon>Clohesyomyces</taxon>
    </lineage>
</organism>